<protein>
    <submittedName>
        <fullName evidence="5">Tubulin polyglutamylase ttll4</fullName>
    </submittedName>
</protein>
<dbReference type="SUPFAM" id="SSF56059">
    <property type="entry name" value="Glutathione synthetase ATP-binding domain-like"/>
    <property type="match status" value="1"/>
</dbReference>
<evidence type="ECO:0000256" key="2">
    <source>
        <dbReference type="ARBA" id="ARBA00022741"/>
    </source>
</evidence>
<dbReference type="PROSITE" id="PS51221">
    <property type="entry name" value="TTL"/>
    <property type="match status" value="1"/>
</dbReference>
<dbReference type="PANTHER" id="PTHR12241:SF147">
    <property type="entry name" value="TUBULIN POLYGLUTAMYLASE TTLL7"/>
    <property type="match status" value="1"/>
</dbReference>
<evidence type="ECO:0000313" key="6">
    <source>
        <dbReference type="Proteomes" id="UP001527925"/>
    </source>
</evidence>
<proteinExistence type="predicted"/>
<evidence type="ECO:0000256" key="4">
    <source>
        <dbReference type="SAM" id="MobiDB-lite"/>
    </source>
</evidence>
<evidence type="ECO:0000256" key="1">
    <source>
        <dbReference type="ARBA" id="ARBA00022598"/>
    </source>
</evidence>
<reference evidence="5 6" key="1">
    <citation type="submission" date="2023-09" db="EMBL/GenBank/DDBJ databases">
        <title>Pangenome analysis of Batrachochytrium dendrobatidis and related Chytrids.</title>
        <authorList>
            <person name="Yacoub M.N."/>
            <person name="Stajich J.E."/>
            <person name="James T.Y."/>
        </authorList>
    </citation>
    <scope>NUCLEOTIDE SEQUENCE [LARGE SCALE GENOMIC DNA]</scope>
    <source>
        <strain evidence="5 6">JEL0888</strain>
    </source>
</reference>
<keyword evidence="1" id="KW-0436">Ligase</keyword>
<feature type="compositionally biased region" description="Basic and acidic residues" evidence="4">
    <location>
        <begin position="186"/>
        <end position="200"/>
    </location>
</feature>
<feature type="compositionally biased region" description="Basic and acidic residues" evidence="4">
    <location>
        <begin position="76"/>
        <end position="92"/>
    </location>
</feature>
<gene>
    <name evidence="5" type="primary">TTLL4</name>
    <name evidence="5" type="ORF">HK105_204129</name>
</gene>
<comment type="caution">
    <text evidence="5">The sequence shown here is derived from an EMBL/GenBank/DDBJ whole genome shotgun (WGS) entry which is preliminary data.</text>
</comment>
<feature type="region of interest" description="Disordered" evidence="4">
    <location>
        <begin position="1"/>
        <end position="215"/>
    </location>
</feature>
<evidence type="ECO:0000313" key="5">
    <source>
        <dbReference type="EMBL" id="KAL2916373.1"/>
    </source>
</evidence>
<keyword evidence="3" id="KW-0067">ATP-binding</keyword>
<keyword evidence="6" id="KW-1185">Reference proteome</keyword>
<dbReference type="Gene3D" id="3.30.470.20">
    <property type="entry name" value="ATP-grasp fold, B domain"/>
    <property type="match status" value="1"/>
</dbReference>
<sequence length="994" mass="109740">MREGTAAGSDAAGGMASGGMGGMRTQSSTGARAKHGDHSEDLANSERKAKLASAVSAQAECSLPRRSGHSLPSTTEVRKRDGRILRKDRPDGQARVYSVSRAKSPRDNYDDLDDREEESRDSGAESASGADTDTDDDEQASSASGIASWSTPGELACDVDDEDDEEEEDYDDDNQSDTDDAGNEVDDQRASRDSDSRKQDQATAPAYGGLLTDGEAGGSAITTCIHTPMSPYSADAIRSAHFKLVRSGDEWVGYWGKHLPSEKYKSIEPWQKINHFPMSFEIGRKDRLYTNLMAMRSRIGSEMVDFMPETHILPRNRRQLKRVFASHPLWIIKPPASARGNGIRVISKWTDLPKKRELICSRYISDPFLINQRKFDLRLYVVVTSFDPLRIYFYPDGLVRFASEQYKHSVAHKNVRNRFMHLTNYSVSKKHPTKKSQAAADAHVSPPDDTQTKFSMAENKWTIGMLREYMTEHGYAFEPIMDRIKSLLVKTVMSVHAQNMGGVRLYLANRMSCYELFGFDVLLDSELKPWLMEVNISPSMKASCDMDHALKARVAVDLLNLAGYRVRDLELARHAQTSKTPPPWKRPFLTTSERAKQRAAMINEGFDILSNLTPDDLRILRETEDEARARIMFFARRGDFLRLYPSPEYNSHAQYIQSFNYYDRLLYQWTTREPSAERRISLLRGLLKSPSTMRSSGPVELAHQPKRSPSRLAADKQERVAAHAEAFGEASSVVSNVLDSRLIEQRLEKPSLASTDSTLCTQSLAASAPVSAPVAKYDWDDAHTALRSERPPLRPTLGKPASGSNDYALHALQQRAGTPTRQVAISRQSSIASIGSATSAATIGSLLSAACESDGIAGDPSLALYSFKRDSKHAVDALECAGTSWPTARDPGPKMLSFNPLYPGRPVATFASHQGMVIPNVQNASTNAAAAAAAVAALRSIVPTKPGGFQPVRHLHPELGALMSRDPFHASKRRVGPQTSSAVHGRPAAPRRGR</sequence>
<dbReference type="InterPro" id="IPR004344">
    <property type="entry name" value="TTL/TTLL_fam"/>
</dbReference>
<feature type="compositionally biased region" description="Acidic residues" evidence="4">
    <location>
        <begin position="157"/>
        <end position="185"/>
    </location>
</feature>
<feature type="region of interest" description="Disordered" evidence="4">
    <location>
        <begin position="691"/>
        <end position="710"/>
    </location>
</feature>
<feature type="compositionally biased region" description="Low complexity" evidence="4">
    <location>
        <begin position="1"/>
        <end position="14"/>
    </location>
</feature>
<dbReference type="EMBL" id="JADGIZ020000017">
    <property type="protein sequence ID" value="KAL2916373.1"/>
    <property type="molecule type" value="Genomic_DNA"/>
</dbReference>
<accession>A0ABR4NA26</accession>
<feature type="compositionally biased region" description="Basic and acidic residues" evidence="4">
    <location>
        <begin position="34"/>
        <end position="49"/>
    </location>
</feature>
<dbReference type="Pfam" id="PF03133">
    <property type="entry name" value="TTL"/>
    <property type="match status" value="1"/>
</dbReference>
<keyword evidence="2" id="KW-0547">Nucleotide-binding</keyword>
<feature type="region of interest" description="Disordered" evidence="4">
    <location>
        <begin position="971"/>
        <end position="994"/>
    </location>
</feature>
<evidence type="ECO:0000256" key="3">
    <source>
        <dbReference type="ARBA" id="ARBA00022840"/>
    </source>
</evidence>
<dbReference type="PANTHER" id="PTHR12241">
    <property type="entry name" value="TUBULIN POLYGLUTAMYLASE"/>
    <property type="match status" value="1"/>
</dbReference>
<organism evidence="5 6">
    <name type="scientific">Polyrhizophydium stewartii</name>
    <dbReference type="NCBI Taxonomy" id="2732419"/>
    <lineage>
        <taxon>Eukaryota</taxon>
        <taxon>Fungi</taxon>
        <taxon>Fungi incertae sedis</taxon>
        <taxon>Chytridiomycota</taxon>
        <taxon>Chytridiomycota incertae sedis</taxon>
        <taxon>Chytridiomycetes</taxon>
        <taxon>Rhizophydiales</taxon>
        <taxon>Rhizophydiales incertae sedis</taxon>
        <taxon>Polyrhizophydium</taxon>
    </lineage>
</organism>
<dbReference type="Proteomes" id="UP001527925">
    <property type="component" value="Unassembled WGS sequence"/>
</dbReference>
<name>A0ABR4NA26_9FUNG</name>